<dbReference type="Proteomes" id="UP000283530">
    <property type="component" value="Unassembled WGS sequence"/>
</dbReference>
<dbReference type="EMBL" id="QPKB01000002">
    <property type="protein sequence ID" value="RWR77633.1"/>
    <property type="molecule type" value="Genomic_DNA"/>
</dbReference>
<dbReference type="Pfam" id="PF00085">
    <property type="entry name" value="Thioredoxin"/>
    <property type="match status" value="1"/>
</dbReference>
<dbReference type="CDD" id="cd02947">
    <property type="entry name" value="TRX_family"/>
    <property type="match status" value="1"/>
</dbReference>
<dbReference type="STRING" id="337451.A0A443NGJ2"/>
<dbReference type="AlphaFoldDB" id="A0A443NGJ2"/>
<accession>A0A443NGJ2</accession>
<dbReference type="InterPro" id="IPR013766">
    <property type="entry name" value="Thioredoxin_domain"/>
</dbReference>
<dbReference type="SUPFAM" id="SSF52833">
    <property type="entry name" value="Thioredoxin-like"/>
    <property type="match status" value="1"/>
</dbReference>
<protein>
    <submittedName>
        <fullName evidence="2">Thioredoxin H-type-like protein</fullName>
    </submittedName>
</protein>
<keyword evidence="3" id="KW-1185">Reference proteome</keyword>
<dbReference type="InterPro" id="IPR036249">
    <property type="entry name" value="Thioredoxin-like_sf"/>
</dbReference>
<sequence>MGAQISTNLSSGCPLREQRYLNIKSKADLGRYIKDANKSTLMVINFTTTWCQPCIDAEPPMRKLAEEFQEVKFARVDIDLLQDVVKEFDLKTMPTFLLCKKVDGQGAAEVGGGNGSGNRIAGDTKVKSIPKANQDDGLPSITEVKSATNVMESSAIGVKEGNSVTASATSVKEGNRRTVNYAGKKVFIDEIDRIEGPLENLGEGPLEELGHELRKKIENYKKK</sequence>
<dbReference type="PANTHER" id="PTHR10438:SF463">
    <property type="entry name" value="THIOREDOXIN"/>
    <property type="match status" value="1"/>
</dbReference>
<comment type="caution">
    <text evidence="2">The sequence shown here is derived from an EMBL/GenBank/DDBJ whole genome shotgun (WGS) entry which is preliminary data.</text>
</comment>
<organism evidence="2 3">
    <name type="scientific">Cinnamomum micranthum f. kanehirae</name>
    <dbReference type="NCBI Taxonomy" id="337451"/>
    <lineage>
        <taxon>Eukaryota</taxon>
        <taxon>Viridiplantae</taxon>
        <taxon>Streptophyta</taxon>
        <taxon>Embryophyta</taxon>
        <taxon>Tracheophyta</taxon>
        <taxon>Spermatophyta</taxon>
        <taxon>Magnoliopsida</taxon>
        <taxon>Magnoliidae</taxon>
        <taxon>Laurales</taxon>
        <taxon>Lauraceae</taxon>
        <taxon>Cinnamomum</taxon>
    </lineage>
</organism>
<evidence type="ECO:0000259" key="1">
    <source>
        <dbReference type="PROSITE" id="PS51352"/>
    </source>
</evidence>
<evidence type="ECO:0000313" key="2">
    <source>
        <dbReference type="EMBL" id="RWR77633.1"/>
    </source>
</evidence>
<feature type="domain" description="Thioredoxin" evidence="1">
    <location>
        <begin position="9"/>
        <end position="135"/>
    </location>
</feature>
<reference evidence="2 3" key="1">
    <citation type="journal article" date="2019" name="Nat. Plants">
        <title>Stout camphor tree genome fills gaps in understanding of flowering plant genome evolution.</title>
        <authorList>
            <person name="Chaw S.M."/>
            <person name="Liu Y.C."/>
            <person name="Wu Y.W."/>
            <person name="Wang H.Y."/>
            <person name="Lin C.I."/>
            <person name="Wu C.S."/>
            <person name="Ke H.M."/>
            <person name="Chang L.Y."/>
            <person name="Hsu C.Y."/>
            <person name="Yang H.T."/>
            <person name="Sudianto E."/>
            <person name="Hsu M.H."/>
            <person name="Wu K.P."/>
            <person name="Wang L.N."/>
            <person name="Leebens-Mack J.H."/>
            <person name="Tsai I.J."/>
        </authorList>
    </citation>
    <scope>NUCLEOTIDE SEQUENCE [LARGE SCALE GENOMIC DNA]</scope>
    <source>
        <strain evidence="3">cv. Chaw 1501</strain>
        <tissue evidence="2">Young leaves</tissue>
    </source>
</reference>
<evidence type="ECO:0000313" key="3">
    <source>
        <dbReference type="Proteomes" id="UP000283530"/>
    </source>
</evidence>
<proteinExistence type="predicted"/>
<name>A0A443NGJ2_9MAGN</name>
<dbReference type="Gene3D" id="3.40.30.10">
    <property type="entry name" value="Glutaredoxin"/>
    <property type="match status" value="1"/>
</dbReference>
<dbReference type="InterPro" id="IPR050620">
    <property type="entry name" value="Thioredoxin_H-type-like"/>
</dbReference>
<dbReference type="OrthoDB" id="1903868at2759"/>
<gene>
    <name evidence="2" type="ORF">CKAN_00612900</name>
</gene>
<dbReference type="PROSITE" id="PS51352">
    <property type="entry name" value="THIOREDOXIN_2"/>
    <property type="match status" value="1"/>
</dbReference>
<dbReference type="PANTHER" id="PTHR10438">
    <property type="entry name" value="THIOREDOXIN"/>
    <property type="match status" value="1"/>
</dbReference>